<evidence type="ECO:0000313" key="1">
    <source>
        <dbReference type="EMBL" id="SKD09935.1"/>
    </source>
</evidence>
<dbReference type="RefSeq" id="WP_079473075.1">
    <property type="nucleotide sequence ID" value="NZ_FUZZ01000005.1"/>
</dbReference>
<evidence type="ECO:0000313" key="2">
    <source>
        <dbReference type="Proteomes" id="UP000190166"/>
    </source>
</evidence>
<protein>
    <submittedName>
        <fullName evidence="1">Uncharacterized protein</fullName>
    </submittedName>
</protein>
<dbReference type="EMBL" id="FUZZ01000005">
    <property type="protein sequence ID" value="SKD09935.1"/>
    <property type="molecule type" value="Genomic_DNA"/>
</dbReference>
<accession>A0A1T5PB13</accession>
<gene>
    <name evidence="1" type="ORF">SAMN05660461_5833</name>
</gene>
<sequence length="141" mass="15645">MNKAILSFLIAPLFLYAGCSFYCSGTKLFVGVAIAMPGDTLSIYADNKLIATKSVNEIIVTSLRDKRNRVAEICATKDSILIRIFYNFKDSSQHIPSKDTSFYIHVKDINGLSIALSDTHEMNIILDKVKGGFGIYEPDSR</sequence>
<dbReference type="Proteomes" id="UP000190166">
    <property type="component" value="Unassembled WGS sequence"/>
</dbReference>
<dbReference type="AlphaFoldDB" id="A0A1T5PB13"/>
<name>A0A1T5PB13_9BACT</name>
<organism evidence="1 2">
    <name type="scientific">Chitinophaga ginsengisegetis</name>
    <dbReference type="NCBI Taxonomy" id="393003"/>
    <lineage>
        <taxon>Bacteria</taxon>
        <taxon>Pseudomonadati</taxon>
        <taxon>Bacteroidota</taxon>
        <taxon>Chitinophagia</taxon>
        <taxon>Chitinophagales</taxon>
        <taxon>Chitinophagaceae</taxon>
        <taxon>Chitinophaga</taxon>
    </lineage>
</organism>
<reference evidence="1 2" key="1">
    <citation type="submission" date="2017-02" db="EMBL/GenBank/DDBJ databases">
        <authorList>
            <person name="Peterson S.W."/>
        </authorList>
    </citation>
    <scope>NUCLEOTIDE SEQUENCE [LARGE SCALE GENOMIC DNA]</scope>
    <source>
        <strain evidence="1 2">DSM 18108</strain>
    </source>
</reference>
<proteinExistence type="predicted"/>
<keyword evidence="2" id="KW-1185">Reference proteome</keyword>